<protein>
    <submittedName>
        <fullName evidence="2">Uncharacterized protein</fullName>
    </submittedName>
</protein>
<dbReference type="EMBL" id="MNBE01000228">
    <property type="protein sequence ID" value="OKP12288.1"/>
    <property type="molecule type" value="Genomic_DNA"/>
</dbReference>
<comment type="caution">
    <text evidence="2">The sequence shown here is derived from an EMBL/GenBank/DDBJ whole genome shotgun (WGS) entry which is preliminary data.</text>
</comment>
<evidence type="ECO:0000313" key="2">
    <source>
        <dbReference type="EMBL" id="OKP12288.1"/>
    </source>
</evidence>
<proteinExistence type="predicted"/>
<dbReference type="STRING" id="1316194.A0A1Q5UIH0"/>
<evidence type="ECO:0000256" key="1">
    <source>
        <dbReference type="SAM" id="MobiDB-lite"/>
    </source>
</evidence>
<feature type="compositionally biased region" description="Basic and acidic residues" evidence="1">
    <location>
        <begin position="217"/>
        <end position="227"/>
    </location>
</feature>
<dbReference type="AlphaFoldDB" id="A0A1Q5UIH0"/>
<feature type="region of interest" description="Disordered" evidence="1">
    <location>
        <begin position="161"/>
        <end position="187"/>
    </location>
</feature>
<feature type="compositionally biased region" description="Polar residues" evidence="1">
    <location>
        <begin position="56"/>
        <end position="66"/>
    </location>
</feature>
<reference evidence="2 3" key="1">
    <citation type="submission" date="2016-10" db="EMBL/GenBank/DDBJ databases">
        <title>Genome sequence of the ascomycete fungus Penicillium subrubescens.</title>
        <authorList>
            <person name="De Vries R.P."/>
            <person name="Peng M."/>
            <person name="Dilokpimol A."/>
            <person name="Hilden K."/>
            <person name="Makela M.R."/>
            <person name="Grigoriev I."/>
            <person name="Riley R."/>
            <person name="Granchi Z."/>
        </authorList>
    </citation>
    <scope>NUCLEOTIDE SEQUENCE [LARGE SCALE GENOMIC DNA]</scope>
    <source>
        <strain evidence="2 3">CBS 132785</strain>
    </source>
</reference>
<sequence>MSESSPKAAKADKSMSSRLLTMKFMQRAAASAATKEPQSPDAEDGKRTPKRVRLSTEPNSPSTPQSDLEAIAAALAAEEDKRREAVARQAAEAGESEWVLDVPATNYTPQPIVLTADSLDAEGDVPQGGRRAYGNFMRKKPVVSSFPEEYIRTSPANSYKVPVVETKPGEKNTDGGDFDEEEEEQKIPAHIAADPERVKAWMAEAREKALARDAYRKAQRDKIERKRLNNITSISGGGQAGSPRMGAPSHSLKKKKRKF</sequence>
<name>A0A1Q5UIH0_9EURO</name>
<dbReference type="Proteomes" id="UP000186955">
    <property type="component" value="Unassembled WGS sequence"/>
</dbReference>
<organism evidence="2 3">
    <name type="scientific">Penicillium subrubescens</name>
    <dbReference type="NCBI Taxonomy" id="1316194"/>
    <lineage>
        <taxon>Eukaryota</taxon>
        <taxon>Fungi</taxon>
        <taxon>Dikarya</taxon>
        <taxon>Ascomycota</taxon>
        <taxon>Pezizomycotina</taxon>
        <taxon>Eurotiomycetes</taxon>
        <taxon>Eurotiomycetidae</taxon>
        <taxon>Eurotiales</taxon>
        <taxon>Aspergillaceae</taxon>
        <taxon>Penicillium</taxon>
    </lineage>
</organism>
<feature type="region of interest" description="Disordered" evidence="1">
    <location>
        <begin position="217"/>
        <end position="259"/>
    </location>
</feature>
<gene>
    <name evidence="2" type="ORF">PENSUB_2024</name>
</gene>
<feature type="region of interest" description="Disordered" evidence="1">
    <location>
        <begin position="1"/>
        <end position="67"/>
    </location>
</feature>
<accession>A0A1Q5UIH0</accession>
<keyword evidence="3" id="KW-1185">Reference proteome</keyword>
<evidence type="ECO:0000313" key="3">
    <source>
        <dbReference type="Proteomes" id="UP000186955"/>
    </source>
</evidence>